<reference evidence="2" key="1">
    <citation type="submission" date="2021-01" db="EMBL/GenBank/DDBJ databases">
        <title>Whole genome shotgun sequence of Virgisporangium aurantiacum NBRC 16421.</title>
        <authorList>
            <person name="Komaki H."/>
            <person name="Tamura T."/>
        </authorList>
    </citation>
    <scope>NUCLEOTIDE SEQUENCE</scope>
    <source>
        <strain evidence="2">NBRC 16421</strain>
    </source>
</reference>
<evidence type="ECO:0000313" key="2">
    <source>
        <dbReference type="EMBL" id="GIJ61865.1"/>
    </source>
</evidence>
<protein>
    <submittedName>
        <fullName evidence="2">Uncharacterized protein</fullName>
    </submittedName>
</protein>
<feature type="transmembrane region" description="Helical" evidence="1">
    <location>
        <begin position="48"/>
        <end position="71"/>
    </location>
</feature>
<organism evidence="2 3">
    <name type="scientific">Virgisporangium aurantiacum</name>
    <dbReference type="NCBI Taxonomy" id="175570"/>
    <lineage>
        <taxon>Bacteria</taxon>
        <taxon>Bacillati</taxon>
        <taxon>Actinomycetota</taxon>
        <taxon>Actinomycetes</taxon>
        <taxon>Micromonosporales</taxon>
        <taxon>Micromonosporaceae</taxon>
        <taxon>Virgisporangium</taxon>
    </lineage>
</organism>
<proteinExistence type="predicted"/>
<gene>
    <name evidence="2" type="ORF">Vau01_093810</name>
</gene>
<keyword evidence="1" id="KW-1133">Transmembrane helix</keyword>
<keyword evidence="1" id="KW-0472">Membrane</keyword>
<evidence type="ECO:0000256" key="1">
    <source>
        <dbReference type="SAM" id="Phobius"/>
    </source>
</evidence>
<accession>A0A8J3ZHX2</accession>
<dbReference type="EMBL" id="BOPG01000071">
    <property type="protein sequence ID" value="GIJ61865.1"/>
    <property type="molecule type" value="Genomic_DNA"/>
</dbReference>
<keyword evidence="3" id="KW-1185">Reference proteome</keyword>
<sequence>MVEYYSDDSVQITSDILRVDGRTYPLRELVRVWHVRGRRSWRRLANRGMLAAAVIGPLVAAAIGVLIAILLSTSFGVTVAIVGVCCLLGFCAVPVADILLNRLDRSYDRGARKLEIWATWHGRAVVLLTTDDAHRFGQIYRALQRAMESG</sequence>
<dbReference type="InterPro" id="IPR045629">
    <property type="entry name" value="DUF6232"/>
</dbReference>
<dbReference type="Proteomes" id="UP000612585">
    <property type="component" value="Unassembled WGS sequence"/>
</dbReference>
<feature type="transmembrane region" description="Helical" evidence="1">
    <location>
        <begin position="77"/>
        <end position="100"/>
    </location>
</feature>
<dbReference type="RefSeq" id="WP_204007096.1">
    <property type="nucleotide sequence ID" value="NZ_BOPG01000071.1"/>
</dbReference>
<evidence type="ECO:0000313" key="3">
    <source>
        <dbReference type="Proteomes" id="UP000612585"/>
    </source>
</evidence>
<dbReference type="Pfam" id="PF19744">
    <property type="entry name" value="DUF6232"/>
    <property type="match status" value="1"/>
</dbReference>
<keyword evidence="1" id="KW-0812">Transmembrane</keyword>
<dbReference type="AlphaFoldDB" id="A0A8J3ZHX2"/>
<comment type="caution">
    <text evidence="2">The sequence shown here is derived from an EMBL/GenBank/DDBJ whole genome shotgun (WGS) entry which is preliminary data.</text>
</comment>
<name>A0A8J3ZHX2_9ACTN</name>